<dbReference type="InterPro" id="IPR011008">
    <property type="entry name" value="Dimeric_a/b-barrel"/>
</dbReference>
<accession>A0A2N4U3V7</accession>
<dbReference type="EMBL" id="PDNW01000009">
    <property type="protein sequence ID" value="PLC49683.1"/>
    <property type="molecule type" value="Genomic_DNA"/>
</dbReference>
<sequence length="203" mass="22604">MKIILMKFPGEELDAAKIIDELGETANFFEVREDAMAVYHGVDSAESYVYVQIPLAGEQGSEMKGLQGLCLALHEALVPAHPMVEVRWMEKTLDVAGHSVGKPVAWHYVVETDVLPAAEDDFNDWYSSEHLPGLAAVPGTIRATRYVSDEATPKYFAAYDLETRETFGSEPWLAVRGTAWSSRVRPNFINTKRTMFKKASGSF</sequence>
<reference evidence="1 2" key="1">
    <citation type="submission" date="2017-10" db="EMBL/GenBank/DDBJ databases">
        <title>Two draft genome sequences of Pusillimonas sp. strains isolated from a nitrate- and radionuclide-contaminated groundwater in Russia.</title>
        <authorList>
            <person name="Grouzdev D.S."/>
            <person name="Tourova T.P."/>
            <person name="Goeva M.A."/>
            <person name="Babich T.L."/>
            <person name="Sokolova D.S."/>
            <person name="Abdullin R."/>
            <person name="Poltaraus A.B."/>
            <person name="Toshchakov S.V."/>
            <person name="Nazina T.N."/>
        </authorList>
    </citation>
    <scope>NUCLEOTIDE SEQUENCE [LARGE SCALE GENOMIC DNA]</scope>
    <source>
        <strain evidence="1 2">JR1/69-3-13</strain>
    </source>
</reference>
<organism evidence="1 2">
    <name type="scientific">Pollutimonas subterranea</name>
    <dbReference type="NCBI Taxonomy" id="2045210"/>
    <lineage>
        <taxon>Bacteria</taxon>
        <taxon>Pseudomonadati</taxon>
        <taxon>Pseudomonadota</taxon>
        <taxon>Betaproteobacteria</taxon>
        <taxon>Burkholderiales</taxon>
        <taxon>Alcaligenaceae</taxon>
        <taxon>Pollutimonas</taxon>
    </lineage>
</organism>
<proteinExistence type="predicted"/>
<dbReference type="RefSeq" id="WP_102074236.1">
    <property type="nucleotide sequence ID" value="NZ_PDNW01000009.1"/>
</dbReference>
<evidence type="ECO:0000313" key="2">
    <source>
        <dbReference type="Proteomes" id="UP000234190"/>
    </source>
</evidence>
<dbReference type="SUPFAM" id="SSF54909">
    <property type="entry name" value="Dimeric alpha+beta barrel"/>
    <property type="match status" value="1"/>
</dbReference>
<dbReference type="OrthoDB" id="6537357at2"/>
<gene>
    <name evidence="1" type="ORF">CR159_12265</name>
</gene>
<dbReference type="AlphaFoldDB" id="A0A2N4U3V7"/>
<keyword evidence="2" id="KW-1185">Reference proteome</keyword>
<comment type="caution">
    <text evidence="1">The sequence shown here is derived from an EMBL/GenBank/DDBJ whole genome shotgun (WGS) entry which is preliminary data.</text>
</comment>
<name>A0A2N4U3V7_9BURK</name>
<protein>
    <recommendedName>
        <fullName evidence="3">EthD domain-containing protein</fullName>
    </recommendedName>
</protein>
<evidence type="ECO:0008006" key="3">
    <source>
        <dbReference type="Google" id="ProtNLM"/>
    </source>
</evidence>
<evidence type="ECO:0000313" key="1">
    <source>
        <dbReference type="EMBL" id="PLC49683.1"/>
    </source>
</evidence>
<dbReference type="Proteomes" id="UP000234190">
    <property type="component" value="Unassembled WGS sequence"/>
</dbReference>